<organism evidence="2 3">
    <name type="scientific">Desulforamulus reducens (strain ATCC BAA-1160 / DSM 100696 / MI-1)</name>
    <name type="common">Desulfotomaculum reducens</name>
    <dbReference type="NCBI Taxonomy" id="349161"/>
    <lineage>
        <taxon>Bacteria</taxon>
        <taxon>Bacillati</taxon>
        <taxon>Bacillota</taxon>
        <taxon>Clostridia</taxon>
        <taxon>Eubacteriales</taxon>
        <taxon>Peptococcaceae</taxon>
        <taxon>Desulforamulus</taxon>
    </lineage>
</organism>
<dbReference type="eggNOG" id="COG2461">
    <property type="taxonomic scope" value="Bacteria"/>
</dbReference>
<dbReference type="RefSeq" id="WP_011877948.1">
    <property type="nucleotide sequence ID" value="NC_009253.1"/>
</dbReference>
<keyword evidence="3" id="KW-1185">Reference proteome</keyword>
<evidence type="ECO:0000259" key="1">
    <source>
        <dbReference type="Pfam" id="PF08984"/>
    </source>
</evidence>
<sequence length="75" mass="8522">MTKILNLQKSLFELVREHPDIANIMHELGFKDIVKPAMLNTAGRVMTIPKGAALKKIDLDTIKQTFQEKGYIIKN</sequence>
<evidence type="ECO:0000313" key="3">
    <source>
        <dbReference type="Proteomes" id="UP000001556"/>
    </source>
</evidence>
<dbReference type="Pfam" id="PF08984">
    <property type="entry name" value="DUF1858"/>
    <property type="match status" value="1"/>
</dbReference>
<dbReference type="AlphaFoldDB" id="A4J4X9"/>
<proteinExistence type="predicted"/>
<gene>
    <name evidence="2" type="ordered locus">Dred_1604</name>
</gene>
<dbReference type="KEGG" id="drm:Dred_1604"/>
<dbReference type="Proteomes" id="UP000001556">
    <property type="component" value="Chromosome"/>
</dbReference>
<dbReference type="STRING" id="349161.Dred_1604"/>
<dbReference type="HOGENOM" id="CLU_188488_1_0_9"/>
<accession>A4J4X9</accession>
<name>A4J4X9_DESRM</name>
<dbReference type="Gene3D" id="1.10.3910.10">
    <property type="entry name" value="SP0561-like"/>
    <property type="match status" value="1"/>
</dbReference>
<dbReference type="InterPro" id="IPR038062">
    <property type="entry name" value="ScdA-like_N_sf"/>
</dbReference>
<reference evidence="2 3" key="1">
    <citation type="submission" date="2007-03" db="EMBL/GenBank/DDBJ databases">
        <title>Complete sequence of Desulfotomaculum reducens MI-1.</title>
        <authorList>
            <consortium name="US DOE Joint Genome Institute"/>
            <person name="Copeland A."/>
            <person name="Lucas S."/>
            <person name="Lapidus A."/>
            <person name="Barry K."/>
            <person name="Detter J.C."/>
            <person name="Glavina del Rio T."/>
            <person name="Hammon N."/>
            <person name="Israni S."/>
            <person name="Dalin E."/>
            <person name="Tice H."/>
            <person name="Pitluck S."/>
            <person name="Sims D."/>
            <person name="Brettin T."/>
            <person name="Bruce D."/>
            <person name="Han C."/>
            <person name="Tapia R."/>
            <person name="Schmutz J."/>
            <person name="Larimer F."/>
            <person name="Land M."/>
            <person name="Hauser L."/>
            <person name="Kyrpides N."/>
            <person name="Kim E."/>
            <person name="Tebo B.M."/>
            <person name="Richardson P."/>
        </authorList>
    </citation>
    <scope>NUCLEOTIDE SEQUENCE [LARGE SCALE GENOMIC DNA]</scope>
    <source>
        <strain evidence="2 3">MI-1</strain>
    </source>
</reference>
<dbReference type="SUPFAM" id="SSF140683">
    <property type="entry name" value="SP0561-like"/>
    <property type="match status" value="1"/>
</dbReference>
<feature type="domain" description="DUF1858" evidence="1">
    <location>
        <begin position="6"/>
        <end position="62"/>
    </location>
</feature>
<dbReference type="OrthoDB" id="9769774at2"/>
<evidence type="ECO:0000313" key="2">
    <source>
        <dbReference type="EMBL" id="ABO50132.1"/>
    </source>
</evidence>
<dbReference type="EMBL" id="CP000612">
    <property type="protein sequence ID" value="ABO50132.1"/>
    <property type="molecule type" value="Genomic_DNA"/>
</dbReference>
<dbReference type="InterPro" id="IPR015077">
    <property type="entry name" value="DUF1858"/>
</dbReference>
<protein>
    <recommendedName>
        <fullName evidence="1">DUF1858 domain-containing protein</fullName>
    </recommendedName>
</protein>